<name>A0A1H8S655_9ACTN</name>
<dbReference type="OrthoDB" id="4144527at2"/>
<dbReference type="InterPro" id="IPR041413">
    <property type="entry name" value="MLTR_LBD"/>
</dbReference>
<feature type="domain" description="MmyB-like transcription regulator ligand binding" evidence="1">
    <location>
        <begin position="114"/>
        <end position="264"/>
    </location>
</feature>
<sequence>MADLPALRTFLAQARARIDASAYPELHVTGASRDRRGRRGPGLTQAHMDTLLGRAAGTYAALERGKTRHPGLLEAVARILQLTTDEWRGVHAFAFSTEPLEPLYPPAGLLMADRWQAVLDSQSQMAFIMDSEGQILAHNEPFRALFAPAPMPVDFLRWTLTSPAAREVLLEWDIHWAPAFVARFRTALALQAGSTILNELLEDVLADPVTARLYQASESAASIMAQAEPYRPIRHSRFGRGWMTLCAAILSDTPGARLYVAPFFDELPTASPAMPSNCPR</sequence>
<dbReference type="Gene3D" id="1.10.260.40">
    <property type="entry name" value="lambda repressor-like DNA-binding domains"/>
    <property type="match status" value="1"/>
</dbReference>
<evidence type="ECO:0000313" key="2">
    <source>
        <dbReference type="EMBL" id="SEO74180.1"/>
    </source>
</evidence>
<protein>
    <recommendedName>
        <fullName evidence="1">MmyB-like transcription regulator ligand binding domain-containing protein</fullName>
    </recommendedName>
</protein>
<dbReference type="CDD" id="cd00093">
    <property type="entry name" value="HTH_XRE"/>
    <property type="match status" value="1"/>
</dbReference>
<dbReference type="PANTHER" id="PTHR35010:SF2">
    <property type="entry name" value="BLL4672 PROTEIN"/>
    <property type="match status" value="1"/>
</dbReference>
<dbReference type="PANTHER" id="PTHR35010">
    <property type="entry name" value="BLL4672 PROTEIN-RELATED"/>
    <property type="match status" value="1"/>
</dbReference>
<dbReference type="Proteomes" id="UP000181951">
    <property type="component" value="Unassembled WGS sequence"/>
</dbReference>
<dbReference type="RefSeq" id="WP_069464461.1">
    <property type="nucleotide sequence ID" value="NZ_FODD01000039.1"/>
</dbReference>
<evidence type="ECO:0000259" key="1">
    <source>
        <dbReference type="Pfam" id="PF17765"/>
    </source>
</evidence>
<gene>
    <name evidence="2" type="ORF">SAMN05216267_103982</name>
</gene>
<accession>A0A1H8S655</accession>
<dbReference type="STRING" id="310780.SAMN05216267_103982"/>
<keyword evidence="3" id="KW-1185">Reference proteome</keyword>
<organism evidence="2 3">
    <name type="scientific">Actinacidiphila rubida</name>
    <dbReference type="NCBI Taxonomy" id="310780"/>
    <lineage>
        <taxon>Bacteria</taxon>
        <taxon>Bacillati</taxon>
        <taxon>Actinomycetota</taxon>
        <taxon>Actinomycetes</taxon>
        <taxon>Kitasatosporales</taxon>
        <taxon>Streptomycetaceae</taxon>
        <taxon>Actinacidiphila</taxon>
    </lineage>
</organism>
<dbReference type="Pfam" id="PF17765">
    <property type="entry name" value="MLTR_LBD"/>
    <property type="match status" value="1"/>
</dbReference>
<dbReference type="GO" id="GO:0003677">
    <property type="term" value="F:DNA binding"/>
    <property type="evidence" value="ECO:0007669"/>
    <property type="project" value="InterPro"/>
</dbReference>
<dbReference type="AlphaFoldDB" id="A0A1H8S655"/>
<proteinExistence type="predicted"/>
<dbReference type="Gene3D" id="3.30.450.180">
    <property type="match status" value="1"/>
</dbReference>
<dbReference type="InterPro" id="IPR001387">
    <property type="entry name" value="Cro/C1-type_HTH"/>
</dbReference>
<evidence type="ECO:0000313" key="3">
    <source>
        <dbReference type="Proteomes" id="UP000181951"/>
    </source>
</evidence>
<reference evidence="2 3" key="1">
    <citation type="submission" date="2016-10" db="EMBL/GenBank/DDBJ databases">
        <authorList>
            <person name="de Groot N.N."/>
        </authorList>
    </citation>
    <scope>NUCLEOTIDE SEQUENCE [LARGE SCALE GENOMIC DNA]</scope>
    <source>
        <strain evidence="2 3">CGMCC 4.2026</strain>
    </source>
</reference>
<dbReference type="InterPro" id="IPR010982">
    <property type="entry name" value="Lambda_DNA-bd_dom_sf"/>
</dbReference>
<dbReference type="EMBL" id="FODD01000039">
    <property type="protein sequence ID" value="SEO74180.1"/>
    <property type="molecule type" value="Genomic_DNA"/>
</dbReference>